<keyword evidence="7" id="KW-0969">Cilium</keyword>
<dbReference type="Proteomes" id="UP000078302">
    <property type="component" value="Unassembled WGS sequence"/>
</dbReference>
<accession>A0A179BDH5</accession>
<gene>
    <name evidence="7" type="ORF">A4H96_10750</name>
</gene>
<dbReference type="SUPFAM" id="SSF103088">
    <property type="entry name" value="OmpA-like"/>
    <property type="match status" value="1"/>
</dbReference>
<dbReference type="InterPro" id="IPR036737">
    <property type="entry name" value="OmpA-like_sf"/>
</dbReference>
<keyword evidence="7" id="KW-0966">Cell projection</keyword>
<keyword evidence="7" id="KW-0282">Flagellum</keyword>
<evidence type="ECO:0000256" key="4">
    <source>
        <dbReference type="PROSITE-ProRule" id="PRU00473"/>
    </source>
</evidence>
<evidence type="ECO:0000313" key="8">
    <source>
        <dbReference type="Proteomes" id="UP000078302"/>
    </source>
</evidence>
<evidence type="ECO:0000259" key="6">
    <source>
        <dbReference type="PROSITE" id="PS51123"/>
    </source>
</evidence>
<dbReference type="GO" id="GO:0009279">
    <property type="term" value="C:cell outer membrane"/>
    <property type="evidence" value="ECO:0007669"/>
    <property type="project" value="UniProtKB-SubCell"/>
</dbReference>
<comment type="caution">
    <text evidence="7">The sequence shown here is derived from an EMBL/GenBank/DDBJ whole genome shotgun (WGS) entry which is preliminary data.</text>
</comment>
<dbReference type="OrthoDB" id="5296103at2"/>
<protein>
    <submittedName>
        <fullName evidence="7">Flagellar motor protein MotB</fullName>
    </submittedName>
</protein>
<dbReference type="PANTHER" id="PTHR30329:SF21">
    <property type="entry name" value="LIPOPROTEIN YIAD-RELATED"/>
    <property type="match status" value="1"/>
</dbReference>
<feature type="chain" id="PRO_5008099197" evidence="5">
    <location>
        <begin position="22"/>
        <end position="409"/>
    </location>
</feature>
<feature type="signal peptide" evidence="5">
    <location>
        <begin position="1"/>
        <end position="21"/>
    </location>
</feature>
<dbReference type="CDD" id="cd07185">
    <property type="entry name" value="OmpA_C-like"/>
    <property type="match status" value="1"/>
</dbReference>
<keyword evidence="2 4" id="KW-0472">Membrane</keyword>
<feature type="domain" description="OmpA-like" evidence="6">
    <location>
        <begin position="205"/>
        <end position="322"/>
    </location>
</feature>
<dbReference type="PRINTS" id="PR01021">
    <property type="entry name" value="OMPADOMAIN"/>
</dbReference>
<reference evidence="7 8" key="1">
    <citation type="submission" date="2016-04" db="EMBL/GenBank/DDBJ databases">
        <title>Acidithiobacillus ferrooxidans genome sequencing and assembly.</title>
        <authorList>
            <person name="Zhou Z."/>
        </authorList>
    </citation>
    <scope>NUCLEOTIDE SEQUENCE [LARGE SCALE GENOMIC DNA]</scope>
    <source>
        <strain evidence="7 8">BY0502</strain>
    </source>
</reference>
<keyword evidence="8" id="KW-1185">Reference proteome</keyword>
<evidence type="ECO:0000256" key="1">
    <source>
        <dbReference type="ARBA" id="ARBA00004442"/>
    </source>
</evidence>
<dbReference type="InterPro" id="IPR006665">
    <property type="entry name" value="OmpA-like"/>
</dbReference>
<evidence type="ECO:0000256" key="2">
    <source>
        <dbReference type="ARBA" id="ARBA00023136"/>
    </source>
</evidence>
<keyword evidence="3" id="KW-0998">Cell outer membrane</keyword>
<organism evidence="7 8">
    <name type="scientific">Acidithiobacillus ferrooxidans</name>
    <name type="common">Thiobacillus ferrooxidans</name>
    <dbReference type="NCBI Taxonomy" id="920"/>
    <lineage>
        <taxon>Bacteria</taxon>
        <taxon>Pseudomonadati</taxon>
        <taxon>Pseudomonadota</taxon>
        <taxon>Acidithiobacillia</taxon>
        <taxon>Acidithiobacillales</taxon>
        <taxon>Acidithiobacillaceae</taxon>
        <taxon>Acidithiobacillus</taxon>
    </lineage>
</organism>
<evidence type="ECO:0000256" key="5">
    <source>
        <dbReference type="SAM" id="SignalP"/>
    </source>
</evidence>
<dbReference type="PANTHER" id="PTHR30329">
    <property type="entry name" value="STATOR ELEMENT OF FLAGELLAR MOTOR COMPLEX"/>
    <property type="match status" value="1"/>
</dbReference>
<evidence type="ECO:0000313" key="7">
    <source>
        <dbReference type="EMBL" id="OAP89353.1"/>
    </source>
</evidence>
<name>A0A179BDH5_ACIFR</name>
<proteinExistence type="predicted"/>
<dbReference type="EMBL" id="LVXZ01000138">
    <property type="protein sequence ID" value="OAP89353.1"/>
    <property type="molecule type" value="Genomic_DNA"/>
</dbReference>
<comment type="subcellular location">
    <subcellularLocation>
        <location evidence="1">Cell outer membrane</location>
    </subcellularLocation>
</comment>
<keyword evidence="5" id="KW-0732">Signal</keyword>
<dbReference type="PROSITE" id="PS51123">
    <property type="entry name" value="OMPA_2"/>
    <property type="match status" value="1"/>
</dbReference>
<evidence type="ECO:0000256" key="3">
    <source>
        <dbReference type="ARBA" id="ARBA00023237"/>
    </source>
</evidence>
<dbReference type="Pfam" id="PF00691">
    <property type="entry name" value="OmpA"/>
    <property type="match status" value="1"/>
</dbReference>
<dbReference type="InterPro" id="IPR050330">
    <property type="entry name" value="Bact_OuterMem_StrucFunc"/>
</dbReference>
<dbReference type="AlphaFoldDB" id="A0A179BDH5"/>
<sequence length="409" mass="44622">MRTFTLRISLLLLLTTGPAFALDEPGQDLPFLGRYPGSVIDSYKTAHYDEATIPLGILGKRGFTKSETVEGQVTYIRYKVPEDRSPLEFIRNYQQALQRAGFHVLWQCADHGCRTPDADVAATLWRGAPTRYTGGAEIFNFENGRMLSAEHRATDGVRTIVFINDNTLFGHSQDASVYAVQIKPMQSGMVSSDAGQLTSESMADALIQQGHFAMHLPFDFNQATLRPDAQSTLTALSQLMEQHPSLRIRLEGHTDQVGSAAYNKKLSLNRALAVKSALTAQGIVGQRIEVTGLGATRPIAGNDTDEGRAQNRRVEVVDLSPGAIAGLRPANAAITPTITHAPAMNSAPTIRNGVYHRNAPQSPGDLQPIPLQSNWPTPLQTPFAARPTTGYSRVCVAWHRAYLVTDHQA</sequence>
<dbReference type="Gene3D" id="3.30.1330.60">
    <property type="entry name" value="OmpA-like domain"/>
    <property type="match status" value="1"/>
</dbReference>
<dbReference type="RefSeq" id="WP_064219598.1">
    <property type="nucleotide sequence ID" value="NZ_LVXZ01000138.1"/>
</dbReference>
<dbReference type="InterPro" id="IPR006664">
    <property type="entry name" value="OMP_bac"/>
</dbReference>